<dbReference type="InterPro" id="IPR016181">
    <property type="entry name" value="Acyl_CoA_acyltransferase"/>
</dbReference>
<organism evidence="2">
    <name type="scientific">marine sediment metagenome</name>
    <dbReference type="NCBI Taxonomy" id="412755"/>
    <lineage>
        <taxon>unclassified sequences</taxon>
        <taxon>metagenomes</taxon>
        <taxon>ecological metagenomes</taxon>
    </lineage>
</organism>
<name>X1AI94_9ZZZZ</name>
<evidence type="ECO:0000313" key="2">
    <source>
        <dbReference type="EMBL" id="GAG59726.1"/>
    </source>
</evidence>
<dbReference type="Pfam" id="PF00583">
    <property type="entry name" value="Acetyltransf_1"/>
    <property type="match status" value="1"/>
</dbReference>
<dbReference type="SUPFAM" id="SSF55729">
    <property type="entry name" value="Acyl-CoA N-acyltransferases (Nat)"/>
    <property type="match status" value="1"/>
</dbReference>
<dbReference type="GO" id="GO:0016747">
    <property type="term" value="F:acyltransferase activity, transferring groups other than amino-acyl groups"/>
    <property type="evidence" value="ECO:0007669"/>
    <property type="project" value="InterPro"/>
</dbReference>
<accession>X1AI94</accession>
<feature type="domain" description="N-acetyltransferase" evidence="1">
    <location>
        <begin position="13"/>
        <end position="175"/>
    </location>
</feature>
<dbReference type="EMBL" id="BART01000971">
    <property type="protein sequence ID" value="GAG59726.1"/>
    <property type="molecule type" value="Genomic_DNA"/>
</dbReference>
<dbReference type="CDD" id="cd04301">
    <property type="entry name" value="NAT_SF"/>
    <property type="match status" value="1"/>
</dbReference>
<dbReference type="Gene3D" id="3.40.630.30">
    <property type="match status" value="1"/>
</dbReference>
<proteinExistence type="predicted"/>
<dbReference type="PROSITE" id="PS51186">
    <property type="entry name" value="GNAT"/>
    <property type="match status" value="1"/>
</dbReference>
<dbReference type="InterPro" id="IPR000182">
    <property type="entry name" value="GNAT_dom"/>
</dbReference>
<protein>
    <recommendedName>
        <fullName evidence="1">N-acetyltransferase domain-containing protein</fullName>
    </recommendedName>
</protein>
<comment type="caution">
    <text evidence="2">The sequence shown here is derived from an EMBL/GenBank/DDBJ whole genome shotgun (WGS) entry which is preliminary data.</text>
</comment>
<dbReference type="AlphaFoldDB" id="X1AI94"/>
<sequence>MQKKMTLKDGTEITVRELTLDDLENLMKFFTSLPLKDQKYLRIDVTNKEIVKTRISDALHKKDIRLAVLHNDQIIATGALELSHDDWRRNQGELRLIVAYDYQHKGIGLMLARELYYLAVENGVKKLVVKMMKKQKSARNLVKKLGFSHEVIIPDYVTDKSEKLQDLVIMTCDMKDFWKELEHIYQASDWMRCR</sequence>
<evidence type="ECO:0000259" key="1">
    <source>
        <dbReference type="PROSITE" id="PS51186"/>
    </source>
</evidence>
<gene>
    <name evidence="2" type="ORF">S01H4_03827</name>
</gene>
<reference evidence="2" key="1">
    <citation type="journal article" date="2014" name="Front. Microbiol.">
        <title>High frequency of phylogenetically diverse reductive dehalogenase-homologous genes in deep subseafloor sedimentary metagenomes.</title>
        <authorList>
            <person name="Kawai M."/>
            <person name="Futagami T."/>
            <person name="Toyoda A."/>
            <person name="Takaki Y."/>
            <person name="Nishi S."/>
            <person name="Hori S."/>
            <person name="Arai W."/>
            <person name="Tsubouchi T."/>
            <person name="Morono Y."/>
            <person name="Uchiyama I."/>
            <person name="Ito T."/>
            <person name="Fujiyama A."/>
            <person name="Inagaki F."/>
            <person name="Takami H."/>
        </authorList>
    </citation>
    <scope>NUCLEOTIDE SEQUENCE</scope>
    <source>
        <strain evidence="2">Expedition CK06-06</strain>
    </source>
</reference>